<dbReference type="GO" id="GO:0036009">
    <property type="term" value="F:protein-glutamine N-methyltransferase activity"/>
    <property type="evidence" value="ECO:0007669"/>
    <property type="project" value="TreeGrafter"/>
</dbReference>
<dbReference type="Proteomes" id="UP000298213">
    <property type="component" value="Unassembled WGS sequence"/>
</dbReference>
<keyword evidence="1 4" id="KW-0489">Methyltransferase</keyword>
<accession>A0A4Y8ZP93</accession>
<comment type="caution">
    <text evidence="4">The sequence shown here is derived from an EMBL/GenBank/DDBJ whole genome shotgun (WGS) entry which is preliminary data.</text>
</comment>
<reference evidence="4 5" key="1">
    <citation type="submission" date="2019-03" db="EMBL/GenBank/DDBJ databases">
        <title>Genome sequence of Sphingomonas sp. 17J27-24.</title>
        <authorList>
            <person name="Kim M."/>
            <person name="Maeng S."/>
            <person name="Sathiyaraj S."/>
        </authorList>
    </citation>
    <scope>NUCLEOTIDE SEQUENCE [LARGE SCALE GENOMIC DNA]</scope>
    <source>
        <strain evidence="4 5">17J27-24</strain>
    </source>
</reference>
<dbReference type="RefSeq" id="WP_135087481.1">
    <property type="nucleotide sequence ID" value="NZ_SPDV01000023.1"/>
</dbReference>
<dbReference type="OrthoDB" id="9800643at2"/>
<evidence type="ECO:0000313" key="5">
    <source>
        <dbReference type="Proteomes" id="UP000298213"/>
    </source>
</evidence>
<dbReference type="EMBL" id="SPDV01000023">
    <property type="protein sequence ID" value="TFI57830.1"/>
    <property type="molecule type" value="Genomic_DNA"/>
</dbReference>
<gene>
    <name evidence="4" type="ORF">E2493_13090</name>
</gene>
<name>A0A4Y8ZP93_9SPHN</name>
<dbReference type="Pfam" id="PF05175">
    <property type="entry name" value="MTS"/>
    <property type="match status" value="1"/>
</dbReference>
<evidence type="ECO:0000259" key="3">
    <source>
        <dbReference type="Pfam" id="PF05175"/>
    </source>
</evidence>
<sequence>MFDGPVADHLLQILAALRDTNYRFTAVTPATHARILRRDGGREARDLRDVFGWSRPFRRDTLPAAMLAMLERAGRLERLPGEMLKSGIRVSSLDDLLLIHSAYPTDDAHSVFFGPDTYRFARFIASELEDAPPPRRIVDIGGGTGAGALVAARRFPEARVTVTDINPDALRLAAVNAAHAGAAIETVLGSGLEGVEGALDLILANPPFIMDAEARAYRHGGGMHGAELSLQWALSAAERLAPGGRFLLYTGVAIVDGEDGLRAALEARLPALGCTIRYAELDPDIFGEELDEPAYADVERIAAVGAVITRPS</sequence>
<dbReference type="SUPFAM" id="SSF53335">
    <property type="entry name" value="S-adenosyl-L-methionine-dependent methyltransferases"/>
    <property type="match status" value="1"/>
</dbReference>
<organism evidence="4 5">
    <name type="scientific">Sphingomonas parva</name>
    <dbReference type="NCBI Taxonomy" id="2555898"/>
    <lineage>
        <taxon>Bacteria</taxon>
        <taxon>Pseudomonadati</taxon>
        <taxon>Pseudomonadota</taxon>
        <taxon>Alphaproteobacteria</taxon>
        <taxon>Sphingomonadales</taxon>
        <taxon>Sphingomonadaceae</taxon>
        <taxon>Sphingomonas</taxon>
    </lineage>
</organism>
<evidence type="ECO:0000256" key="2">
    <source>
        <dbReference type="ARBA" id="ARBA00022691"/>
    </source>
</evidence>
<keyword evidence="4" id="KW-0808">Transferase</keyword>
<dbReference type="InterPro" id="IPR029063">
    <property type="entry name" value="SAM-dependent_MTases_sf"/>
</dbReference>
<dbReference type="CDD" id="cd02440">
    <property type="entry name" value="AdoMet_MTases"/>
    <property type="match status" value="1"/>
</dbReference>
<dbReference type="PANTHER" id="PTHR18895:SF74">
    <property type="entry name" value="MTRF1L RELEASE FACTOR GLUTAMINE METHYLTRANSFERASE"/>
    <property type="match status" value="1"/>
</dbReference>
<proteinExistence type="predicted"/>
<feature type="domain" description="Methyltransferase small" evidence="3">
    <location>
        <begin position="122"/>
        <end position="213"/>
    </location>
</feature>
<dbReference type="InterPro" id="IPR007848">
    <property type="entry name" value="Small_mtfrase_dom"/>
</dbReference>
<evidence type="ECO:0000313" key="4">
    <source>
        <dbReference type="EMBL" id="TFI57830.1"/>
    </source>
</evidence>
<dbReference type="PANTHER" id="PTHR18895">
    <property type="entry name" value="HEMK METHYLTRANSFERASE"/>
    <property type="match status" value="1"/>
</dbReference>
<evidence type="ECO:0000256" key="1">
    <source>
        <dbReference type="ARBA" id="ARBA00022603"/>
    </source>
</evidence>
<dbReference type="Gene3D" id="3.40.50.150">
    <property type="entry name" value="Vaccinia Virus protein VP39"/>
    <property type="match status" value="1"/>
</dbReference>
<protein>
    <submittedName>
        <fullName evidence="4">Methyltransferase domain-containing protein</fullName>
    </submittedName>
</protein>
<dbReference type="InterPro" id="IPR050320">
    <property type="entry name" value="N5-glutamine_MTase"/>
</dbReference>
<keyword evidence="2" id="KW-0949">S-adenosyl-L-methionine</keyword>
<keyword evidence="5" id="KW-1185">Reference proteome</keyword>
<dbReference type="AlphaFoldDB" id="A0A4Y8ZP93"/>
<dbReference type="GO" id="GO:0032259">
    <property type="term" value="P:methylation"/>
    <property type="evidence" value="ECO:0007669"/>
    <property type="project" value="UniProtKB-KW"/>
</dbReference>